<dbReference type="PROSITE" id="PS50181">
    <property type="entry name" value="FBOX"/>
    <property type="match status" value="1"/>
</dbReference>
<accession>A0A218WDY9</accession>
<feature type="region of interest" description="Disordered" evidence="1">
    <location>
        <begin position="210"/>
        <end position="229"/>
    </location>
</feature>
<dbReference type="InterPro" id="IPR036047">
    <property type="entry name" value="F-box-like_dom_sf"/>
</dbReference>
<evidence type="ECO:0000313" key="3">
    <source>
        <dbReference type="EMBL" id="OWM71077.1"/>
    </source>
</evidence>
<dbReference type="Gene3D" id="1.20.1280.50">
    <property type="match status" value="1"/>
</dbReference>
<dbReference type="AlphaFoldDB" id="A0A218WDY9"/>
<gene>
    <name evidence="3" type="ORF">CDL15_Pgr011204</name>
</gene>
<dbReference type="PANTHER" id="PTHR31672">
    <property type="entry name" value="BNACNNG10540D PROTEIN"/>
    <property type="match status" value="1"/>
</dbReference>
<reference evidence="4" key="1">
    <citation type="journal article" date="2017" name="Plant J.">
        <title>The pomegranate (Punica granatum L.) genome and the genomics of punicalagin biosynthesis.</title>
        <authorList>
            <person name="Qin G."/>
            <person name="Xu C."/>
            <person name="Ming R."/>
            <person name="Tang H."/>
            <person name="Guyot R."/>
            <person name="Kramer E.M."/>
            <person name="Hu Y."/>
            <person name="Yi X."/>
            <person name="Qi Y."/>
            <person name="Xu X."/>
            <person name="Gao Z."/>
            <person name="Pan H."/>
            <person name="Jian J."/>
            <person name="Tian Y."/>
            <person name="Yue Z."/>
            <person name="Xu Y."/>
        </authorList>
    </citation>
    <scope>NUCLEOTIDE SEQUENCE [LARGE SCALE GENOMIC DNA]</scope>
    <source>
        <strain evidence="4">cv. Dabenzi</strain>
    </source>
</reference>
<dbReference type="EMBL" id="MTKT01004486">
    <property type="protein sequence ID" value="OWM71077.1"/>
    <property type="molecule type" value="Genomic_DNA"/>
</dbReference>
<dbReference type="InterPro" id="IPR001810">
    <property type="entry name" value="F-box_dom"/>
</dbReference>
<dbReference type="PANTHER" id="PTHR31672:SF2">
    <property type="entry name" value="F-BOX DOMAIN-CONTAINING PROTEIN"/>
    <property type="match status" value="1"/>
</dbReference>
<feature type="domain" description="F-box" evidence="2">
    <location>
        <begin position="3"/>
        <end position="48"/>
    </location>
</feature>
<dbReference type="Proteomes" id="UP000197138">
    <property type="component" value="Unassembled WGS sequence"/>
</dbReference>
<feature type="compositionally biased region" description="Basic and acidic residues" evidence="1">
    <location>
        <begin position="210"/>
        <end position="223"/>
    </location>
</feature>
<dbReference type="InterPro" id="IPR050796">
    <property type="entry name" value="SCF_F-box_component"/>
</dbReference>
<organism evidence="3 4">
    <name type="scientific">Punica granatum</name>
    <name type="common">Pomegranate</name>
    <dbReference type="NCBI Taxonomy" id="22663"/>
    <lineage>
        <taxon>Eukaryota</taxon>
        <taxon>Viridiplantae</taxon>
        <taxon>Streptophyta</taxon>
        <taxon>Embryophyta</taxon>
        <taxon>Tracheophyta</taxon>
        <taxon>Spermatophyta</taxon>
        <taxon>Magnoliopsida</taxon>
        <taxon>eudicotyledons</taxon>
        <taxon>Gunneridae</taxon>
        <taxon>Pentapetalae</taxon>
        <taxon>rosids</taxon>
        <taxon>malvids</taxon>
        <taxon>Myrtales</taxon>
        <taxon>Lythraceae</taxon>
        <taxon>Punica</taxon>
    </lineage>
</organism>
<evidence type="ECO:0000259" key="2">
    <source>
        <dbReference type="PROSITE" id="PS50181"/>
    </source>
</evidence>
<evidence type="ECO:0000313" key="4">
    <source>
        <dbReference type="Proteomes" id="UP000197138"/>
    </source>
</evidence>
<protein>
    <recommendedName>
        <fullName evidence="2">F-box domain-containing protein</fullName>
    </recommendedName>
</protein>
<sequence length="269" mass="30562">MNCHKVEFFPDEVVLQNLARLPIKSLFRAKIVCNFWHRLVSEEYFVHLQNELSVRNSVVLVEVSDSSESTNMSLIFIDNLRGVSEMSFDFLKDWVKAATEEQERPIMRFCPCGEAALVGLDCDLSGQKYNVVLAGYHRTFGHWPDGTFICSVFDSESSKWRKFVPLQDDHFTHEQEPERVHATSVVFSTFISEHNLLLLVSSHATSSLLDRKNGRERSKREAYDEMSPTGPPFPDDFVLLCCDSMGGDDVILKLGNARNLFESIASIGD</sequence>
<name>A0A218WDY9_PUNGR</name>
<evidence type="ECO:0000256" key="1">
    <source>
        <dbReference type="SAM" id="MobiDB-lite"/>
    </source>
</evidence>
<comment type="caution">
    <text evidence="3">The sequence shown here is derived from an EMBL/GenBank/DDBJ whole genome shotgun (WGS) entry which is preliminary data.</text>
</comment>
<proteinExistence type="predicted"/>
<dbReference type="Pfam" id="PF00646">
    <property type="entry name" value="F-box"/>
    <property type="match status" value="1"/>
</dbReference>
<dbReference type="SUPFAM" id="SSF81383">
    <property type="entry name" value="F-box domain"/>
    <property type="match status" value="1"/>
</dbReference>